<dbReference type="EMBL" id="WHWB01032887">
    <property type="protein sequence ID" value="KAJ7423203.1"/>
    <property type="molecule type" value="Genomic_DNA"/>
</dbReference>
<gene>
    <name evidence="1" type="ORF">WISP_34640</name>
</gene>
<accession>A0ABQ9DPZ5</accession>
<protein>
    <submittedName>
        <fullName evidence="1">Uncharacterized protein</fullName>
    </submittedName>
</protein>
<name>A0ABQ9DPZ5_9PASS</name>
<proteinExistence type="predicted"/>
<comment type="caution">
    <text evidence="1">The sequence shown here is derived from an EMBL/GenBank/DDBJ whole genome shotgun (WGS) entry which is preliminary data.</text>
</comment>
<sequence>MLGGEVLCLILPNKEGLVGNMNAKGNLGCLGHVTVEFRILKAEGRVKRSLSALHYKRVDFDLFKELLEGMEWEKAIDRKLNTLDDEAEGSLCKYANDIKLGEEANVPEAIQTGEVDQ</sequence>
<organism evidence="1 2">
    <name type="scientific">Willisornis vidua</name>
    <name type="common">Xingu scale-backed antbird</name>
    <dbReference type="NCBI Taxonomy" id="1566151"/>
    <lineage>
        <taxon>Eukaryota</taxon>
        <taxon>Metazoa</taxon>
        <taxon>Chordata</taxon>
        <taxon>Craniata</taxon>
        <taxon>Vertebrata</taxon>
        <taxon>Euteleostomi</taxon>
        <taxon>Archelosauria</taxon>
        <taxon>Archosauria</taxon>
        <taxon>Dinosauria</taxon>
        <taxon>Saurischia</taxon>
        <taxon>Theropoda</taxon>
        <taxon>Coelurosauria</taxon>
        <taxon>Aves</taxon>
        <taxon>Neognathae</taxon>
        <taxon>Neoaves</taxon>
        <taxon>Telluraves</taxon>
        <taxon>Australaves</taxon>
        <taxon>Passeriformes</taxon>
        <taxon>Thamnophilidae</taxon>
        <taxon>Willisornis</taxon>
    </lineage>
</organism>
<reference evidence="1" key="1">
    <citation type="submission" date="2019-10" db="EMBL/GenBank/DDBJ databases">
        <authorList>
            <person name="Soares A.E.R."/>
            <person name="Aleixo A."/>
            <person name="Schneider P."/>
            <person name="Miyaki C.Y."/>
            <person name="Schneider M.P."/>
            <person name="Mello C."/>
            <person name="Vasconcelos A.T.R."/>
        </authorList>
    </citation>
    <scope>NUCLEOTIDE SEQUENCE</scope>
    <source>
        <tissue evidence="1">Muscle</tissue>
    </source>
</reference>
<evidence type="ECO:0000313" key="1">
    <source>
        <dbReference type="EMBL" id="KAJ7423203.1"/>
    </source>
</evidence>
<dbReference type="Proteomes" id="UP001145742">
    <property type="component" value="Unassembled WGS sequence"/>
</dbReference>
<keyword evidence="2" id="KW-1185">Reference proteome</keyword>
<evidence type="ECO:0000313" key="2">
    <source>
        <dbReference type="Proteomes" id="UP001145742"/>
    </source>
</evidence>